<dbReference type="GO" id="GO:0004066">
    <property type="term" value="F:asparagine synthase (glutamine-hydrolyzing) activity"/>
    <property type="evidence" value="ECO:0007669"/>
    <property type="project" value="UniProtKB-EC"/>
</dbReference>
<evidence type="ECO:0000256" key="4">
    <source>
        <dbReference type="ARBA" id="ARBA00022741"/>
    </source>
</evidence>
<dbReference type="RefSeq" id="WP_189563221.1">
    <property type="nucleotide sequence ID" value="NZ_BMXF01000001.1"/>
</dbReference>
<protein>
    <recommendedName>
        <fullName evidence="3">asparagine synthase (glutamine-hydrolyzing)</fullName>
        <ecNumber evidence="3">6.3.5.4</ecNumber>
    </recommendedName>
</protein>
<keyword evidence="6" id="KW-0315">Glutamine amidotransferase</keyword>
<keyword evidence="5 8" id="KW-0067">ATP-binding</keyword>
<dbReference type="Gene3D" id="3.40.50.620">
    <property type="entry name" value="HUPs"/>
    <property type="match status" value="2"/>
</dbReference>
<evidence type="ECO:0000256" key="6">
    <source>
        <dbReference type="ARBA" id="ARBA00022962"/>
    </source>
</evidence>
<keyword evidence="11" id="KW-1185">Reference proteome</keyword>
<dbReference type="PANTHER" id="PTHR43284">
    <property type="entry name" value="ASPARAGINE SYNTHETASE (GLUTAMINE-HYDROLYZING)"/>
    <property type="match status" value="1"/>
</dbReference>
<dbReference type="Gene3D" id="3.60.20.10">
    <property type="entry name" value="Glutamine Phosphoribosylpyrophosphate, subunit 1, domain 1"/>
    <property type="match status" value="1"/>
</dbReference>
<dbReference type="PIRSF" id="PIRSF001589">
    <property type="entry name" value="Asn_synthetase_glu-h"/>
    <property type="match status" value="1"/>
</dbReference>
<sequence length="654" mass="75983">MSGIVGIIRWDGEQPSAGLVRQMADRIAHRGSDGISFLSKPNVAVGYLHINVTHESFHEEQPIANSQGNILVADARIDNRDELLKLLDLTTQAVNRCIPDSQLILAAYEKWRTNCLDYLIGDFSFVIWEPATQTVFCGRDHSGVRPFYFHHLPGKYFLFASEIKALWAFAPLQKRLDKSRIANYLSHWGQFNIYQHNTFFKTISSLPPAHKLVVNKNQYKEEIYWCIDPKKYQFKSDADYLAAFKNIFEEAVACRIKTPFGVSAFLSGGLDSSSISAVASTLLAQKQRSLDTYYIDTEMEETSEKKYIIPFLKMHAVKHHEVVAQKEYFESLLEIARISDMPEMFSLTYNHFTPILDHVNQNKSRVLLTGSDGDTVVGYGSEYIYEAIKSNNWQEAVKRLNQTHPKEQYISEFGEKEGLKIYSSNMISFFYKKLHEMFGAIKAKWHFLKGIFYYLKVSPYYLIQMIVKRIFSRATEIDDYSVNPNLLKEKVSFMDKNADNHPTTNLLIDRGMLYQMMSEVSEYYDIIGAHHQVQICHPFFDKRLIELCMFMPSKLKFYEGYGRGPLRAAMKEYLPDEILLRKGKIDFTPYIHKQLADLVQNPFKVIEDNRNLLEGYLIANKPKEELLSENKKTNWGRLHHRILYFLHWRKAQEV</sequence>
<dbReference type="Pfam" id="PF13537">
    <property type="entry name" value="GATase_7"/>
    <property type="match status" value="1"/>
</dbReference>
<evidence type="ECO:0000313" key="11">
    <source>
        <dbReference type="Proteomes" id="UP000598271"/>
    </source>
</evidence>
<comment type="caution">
    <text evidence="10">The sequence shown here is derived from an EMBL/GenBank/DDBJ whole genome shotgun (WGS) entry which is preliminary data.</text>
</comment>
<evidence type="ECO:0000256" key="5">
    <source>
        <dbReference type="ARBA" id="ARBA00022840"/>
    </source>
</evidence>
<evidence type="ECO:0000256" key="7">
    <source>
        <dbReference type="ARBA" id="ARBA00048741"/>
    </source>
</evidence>
<dbReference type="EC" id="6.3.5.4" evidence="3"/>
<accession>A0A8J3D0K5</accession>
<comment type="catalytic activity">
    <reaction evidence="7">
        <text>L-aspartate + L-glutamine + ATP + H2O = L-asparagine + L-glutamate + AMP + diphosphate + H(+)</text>
        <dbReference type="Rhea" id="RHEA:12228"/>
        <dbReference type="ChEBI" id="CHEBI:15377"/>
        <dbReference type="ChEBI" id="CHEBI:15378"/>
        <dbReference type="ChEBI" id="CHEBI:29985"/>
        <dbReference type="ChEBI" id="CHEBI:29991"/>
        <dbReference type="ChEBI" id="CHEBI:30616"/>
        <dbReference type="ChEBI" id="CHEBI:33019"/>
        <dbReference type="ChEBI" id="CHEBI:58048"/>
        <dbReference type="ChEBI" id="CHEBI:58359"/>
        <dbReference type="ChEBI" id="CHEBI:456215"/>
        <dbReference type="EC" id="6.3.5.4"/>
    </reaction>
</comment>
<organism evidence="10 11">
    <name type="scientific">Persicitalea jodogahamensis</name>
    <dbReference type="NCBI Taxonomy" id="402147"/>
    <lineage>
        <taxon>Bacteria</taxon>
        <taxon>Pseudomonadati</taxon>
        <taxon>Bacteroidota</taxon>
        <taxon>Cytophagia</taxon>
        <taxon>Cytophagales</taxon>
        <taxon>Spirosomataceae</taxon>
        <taxon>Persicitalea</taxon>
    </lineage>
</organism>
<dbReference type="Pfam" id="PF00733">
    <property type="entry name" value="Asn_synthase"/>
    <property type="match status" value="1"/>
</dbReference>
<dbReference type="SUPFAM" id="SSF56235">
    <property type="entry name" value="N-terminal nucleophile aminohydrolases (Ntn hydrolases)"/>
    <property type="match status" value="1"/>
</dbReference>
<dbReference type="InterPro" id="IPR001962">
    <property type="entry name" value="Asn_synthase"/>
</dbReference>
<dbReference type="InterPro" id="IPR017932">
    <property type="entry name" value="GATase_2_dom"/>
</dbReference>
<dbReference type="InterPro" id="IPR033738">
    <property type="entry name" value="AsnB_N"/>
</dbReference>
<evidence type="ECO:0000256" key="1">
    <source>
        <dbReference type="ARBA" id="ARBA00005187"/>
    </source>
</evidence>
<keyword evidence="4 8" id="KW-0547">Nucleotide-binding</keyword>
<dbReference type="PROSITE" id="PS51278">
    <property type="entry name" value="GATASE_TYPE_2"/>
    <property type="match status" value="1"/>
</dbReference>
<dbReference type="Proteomes" id="UP000598271">
    <property type="component" value="Unassembled WGS sequence"/>
</dbReference>
<evidence type="ECO:0000256" key="8">
    <source>
        <dbReference type="PIRSR" id="PIRSR001589-2"/>
    </source>
</evidence>
<evidence type="ECO:0000256" key="3">
    <source>
        <dbReference type="ARBA" id="ARBA00012737"/>
    </source>
</evidence>
<proteinExistence type="inferred from homology"/>
<feature type="binding site" evidence="8">
    <location>
        <position position="295"/>
    </location>
    <ligand>
        <name>ATP</name>
        <dbReference type="ChEBI" id="CHEBI:30616"/>
    </ligand>
</feature>
<evidence type="ECO:0000313" key="10">
    <source>
        <dbReference type="EMBL" id="GHB58381.1"/>
    </source>
</evidence>
<dbReference type="InterPro" id="IPR029055">
    <property type="entry name" value="Ntn_hydrolases_N"/>
</dbReference>
<evidence type="ECO:0000259" key="9">
    <source>
        <dbReference type="PROSITE" id="PS51278"/>
    </source>
</evidence>
<dbReference type="InterPro" id="IPR051786">
    <property type="entry name" value="ASN_synthetase/amidase"/>
</dbReference>
<name>A0A8J3D0K5_9BACT</name>
<dbReference type="CDD" id="cd00712">
    <property type="entry name" value="AsnB"/>
    <property type="match status" value="1"/>
</dbReference>
<dbReference type="SUPFAM" id="SSF52402">
    <property type="entry name" value="Adenine nucleotide alpha hydrolases-like"/>
    <property type="match status" value="1"/>
</dbReference>
<dbReference type="GO" id="GO:0005524">
    <property type="term" value="F:ATP binding"/>
    <property type="evidence" value="ECO:0007669"/>
    <property type="project" value="UniProtKB-KW"/>
</dbReference>
<feature type="binding site" evidence="8">
    <location>
        <position position="100"/>
    </location>
    <ligand>
        <name>L-glutamine</name>
        <dbReference type="ChEBI" id="CHEBI:58359"/>
    </ligand>
</feature>
<dbReference type="EMBL" id="BMXF01000001">
    <property type="protein sequence ID" value="GHB58381.1"/>
    <property type="molecule type" value="Genomic_DNA"/>
</dbReference>
<reference evidence="10 11" key="1">
    <citation type="journal article" date="2014" name="Int. J. Syst. Evol. Microbiol.">
        <title>Complete genome sequence of Corynebacterium casei LMG S-19264T (=DSM 44701T), isolated from a smear-ripened cheese.</title>
        <authorList>
            <consortium name="US DOE Joint Genome Institute (JGI-PGF)"/>
            <person name="Walter F."/>
            <person name="Albersmeier A."/>
            <person name="Kalinowski J."/>
            <person name="Ruckert C."/>
        </authorList>
    </citation>
    <scope>NUCLEOTIDE SEQUENCE [LARGE SCALE GENOMIC DNA]</scope>
    <source>
        <strain evidence="10 11">KCTC 12866</strain>
    </source>
</reference>
<comment type="pathway">
    <text evidence="1">Amino-acid biosynthesis; L-asparagine biosynthesis; L-asparagine from L-aspartate (L-Gln route): step 1/1.</text>
</comment>
<evidence type="ECO:0000256" key="2">
    <source>
        <dbReference type="ARBA" id="ARBA00005752"/>
    </source>
</evidence>
<comment type="similarity">
    <text evidence="2">Belongs to the asparagine synthetase family.</text>
</comment>
<dbReference type="InterPro" id="IPR014729">
    <property type="entry name" value="Rossmann-like_a/b/a_fold"/>
</dbReference>
<dbReference type="PANTHER" id="PTHR43284:SF1">
    <property type="entry name" value="ASPARAGINE SYNTHETASE"/>
    <property type="match status" value="1"/>
</dbReference>
<dbReference type="AlphaFoldDB" id="A0A8J3D0K5"/>
<dbReference type="InterPro" id="IPR006426">
    <property type="entry name" value="Asn_synth_AEB"/>
</dbReference>
<gene>
    <name evidence="10" type="ORF">GCM10007390_09840</name>
</gene>
<feature type="domain" description="Glutamine amidotransferase type-2" evidence="9">
    <location>
        <begin position="2"/>
        <end position="217"/>
    </location>
</feature>
<dbReference type="GO" id="GO:0006529">
    <property type="term" value="P:asparagine biosynthetic process"/>
    <property type="evidence" value="ECO:0007669"/>
    <property type="project" value="InterPro"/>
</dbReference>